<sequence length="125" mass="13901">MDPIPDLVDSSSPSSSLSSSSELQETFRNLTGLLQKEFPSVNLHDIPGFEQTNQGGGGGNFLFFLISLIVGMFWITYITFFNSRRVGQIVTKIVNRFITDQGGYLKVGTIFMNYDQNHDIEAQVG</sequence>
<keyword evidence="2" id="KW-0812">Transmembrane</keyword>
<dbReference type="Proteomes" id="UP000318571">
    <property type="component" value="Chromosome 5"/>
</dbReference>
<name>A0A553PGS2_TIGCA</name>
<keyword evidence="2" id="KW-1133">Transmembrane helix</keyword>
<organism evidence="3 4">
    <name type="scientific">Tigriopus californicus</name>
    <name type="common">Marine copepod</name>
    <dbReference type="NCBI Taxonomy" id="6832"/>
    <lineage>
        <taxon>Eukaryota</taxon>
        <taxon>Metazoa</taxon>
        <taxon>Ecdysozoa</taxon>
        <taxon>Arthropoda</taxon>
        <taxon>Crustacea</taxon>
        <taxon>Multicrustacea</taxon>
        <taxon>Hexanauplia</taxon>
        <taxon>Copepoda</taxon>
        <taxon>Harpacticoida</taxon>
        <taxon>Harpacticidae</taxon>
        <taxon>Tigriopus</taxon>
    </lineage>
</organism>
<evidence type="ECO:0000313" key="4">
    <source>
        <dbReference type="Proteomes" id="UP000318571"/>
    </source>
</evidence>
<comment type="caution">
    <text evidence="3">The sequence shown here is derived from an EMBL/GenBank/DDBJ whole genome shotgun (WGS) entry which is preliminary data.</text>
</comment>
<reference evidence="3 4" key="1">
    <citation type="journal article" date="2018" name="Nat. Ecol. Evol.">
        <title>Genomic signatures of mitonuclear coevolution across populations of Tigriopus californicus.</title>
        <authorList>
            <person name="Barreto F.S."/>
            <person name="Watson E.T."/>
            <person name="Lima T.G."/>
            <person name="Willett C.S."/>
            <person name="Edmands S."/>
            <person name="Li W."/>
            <person name="Burton R.S."/>
        </authorList>
    </citation>
    <scope>NUCLEOTIDE SEQUENCE [LARGE SCALE GENOMIC DNA]</scope>
    <source>
        <strain evidence="3 4">San Diego</strain>
    </source>
</reference>
<evidence type="ECO:0000256" key="2">
    <source>
        <dbReference type="SAM" id="Phobius"/>
    </source>
</evidence>
<proteinExistence type="predicted"/>
<gene>
    <name evidence="3" type="ORF">TCAL_14722</name>
</gene>
<keyword evidence="4" id="KW-1185">Reference proteome</keyword>
<keyword evidence="2" id="KW-0472">Membrane</keyword>
<evidence type="ECO:0000256" key="1">
    <source>
        <dbReference type="SAM" id="MobiDB-lite"/>
    </source>
</evidence>
<evidence type="ECO:0000313" key="3">
    <source>
        <dbReference type="EMBL" id="TRY76879.1"/>
    </source>
</evidence>
<accession>A0A553PGS2</accession>
<feature type="region of interest" description="Disordered" evidence="1">
    <location>
        <begin position="1"/>
        <end position="21"/>
    </location>
</feature>
<dbReference type="AlphaFoldDB" id="A0A553PGS2"/>
<protein>
    <submittedName>
        <fullName evidence="3">Uncharacterized protein</fullName>
    </submittedName>
</protein>
<feature type="compositionally biased region" description="Low complexity" evidence="1">
    <location>
        <begin position="10"/>
        <end position="21"/>
    </location>
</feature>
<feature type="transmembrane region" description="Helical" evidence="2">
    <location>
        <begin position="61"/>
        <end position="80"/>
    </location>
</feature>
<dbReference type="EMBL" id="VCGU01000004">
    <property type="protein sequence ID" value="TRY76879.1"/>
    <property type="molecule type" value="Genomic_DNA"/>
</dbReference>